<evidence type="ECO:0000256" key="3">
    <source>
        <dbReference type="ARBA" id="ARBA00022833"/>
    </source>
</evidence>
<evidence type="ECO:0000259" key="4">
    <source>
        <dbReference type="PROSITE" id="PS51891"/>
    </source>
</evidence>
<dbReference type="SUPFAM" id="SSF51316">
    <property type="entry name" value="Mss4-like"/>
    <property type="match status" value="1"/>
</dbReference>
<feature type="domain" description="CENP-V/GFA" evidence="4">
    <location>
        <begin position="10"/>
        <end position="121"/>
    </location>
</feature>
<sequence length="138" mass="15652">MSNINEPVTYEGGCHCGAVRFRVEVDRHKADDCNCSICRKKGFLHLIVPQDKFNLLQGEDVLTTYRFNTGVAQHKFCSICGIHSFYIPRSHPDCIDVNVRCLDGDILAKFEVVPFDGANWEQNIHKYFLEGAEVASEQ</sequence>
<dbReference type="EMBL" id="JAALHA020000018">
    <property type="protein sequence ID" value="MDR9898549.1"/>
    <property type="molecule type" value="Genomic_DNA"/>
</dbReference>
<reference evidence="6" key="1">
    <citation type="journal article" date="2021" name="Science">
        <title>Hunting the eagle killer: A cyanobacterial neurotoxin causes vacuolar myelinopathy.</title>
        <authorList>
            <person name="Breinlinger S."/>
            <person name="Phillips T.J."/>
            <person name="Haram B.N."/>
            <person name="Mares J."/>
            <person name="Martinez Yerena J.A."/>
            <person name="Hrouzek P."/>
            <person name="Sobotka R."/>
            <person name="Henderson W.M."/>
            <person name="Schmieder P."/>
            <person name="Williams S.M."/>
            <person name="Lauderdale J.D."/>
            <person name="Wilde H.D."/>
            <person name="Gerrin W."/>
            <person name="Kust A."/>
            <person name="Washington J.W."/>
            <person name="Wagner C."/>
            <person name="Geier B."/>
            <person name="Liebeke M."/>
            <person name="Enke H."/>
            <person name="Niedermeyer T.H.J."/>
            <person name="Wilde S.B."/>
        </authorList>
    </citation>
    <scope>NUCLEOTIDE SEQUENCE [LARGE SCALE GENOMIC DNA]</scope>
    <source>
        <strain evidence="6">Thurmond2011</strain>
    </source>
</reference>
<name>A0AAP5MCV9_9CYAN</name>
<dbReference type="InterPro" id="IPR006913">
    <property type="entry name" value="CENP-V/GFA"/>
</dbReference>
<dbReference type="Pfam" id="PF04828">
    <property type="entry name" value="GFA"/>
    <property type="match status" value="1"/>
</dbReference>
<dbReference type="RefSeq" id="WP_208341927.1">
    <property type="nucleotide sequence ID" value="NZ_CAWQFN010000043.1"/>
</dbReference>
<protein>
    <submittedName>
        <fullName evidence="5">GFA family protein</fullName>
    </submittedName>
</protein>
<keyword evidence="6" id="KW-1185">Reference proteome</keyword>
<keyword evidence="3" id="KW-0862">Zinc</keyword>
<dbReference type="PROSITE" id="PS51891">
    <property type="entry name" value="CENP_V_GFA"/>
    <property type="match status" value="1"/>
</dbReference>
<dbReference type="Proteomes" id="UP000667802">
    <property type="component" value="Unassembled WGS sequence"/>
</dbReference>
<dbReference type="PANTHER" id="PTHR28620:SF1">
    <property type="entry name" value="CENP-V_GFA DOMAIN-CONTAINING PROTEIN"/>
    <property type="match status" value="1"/>
</dbReference>
<dbReference type="InterPro" id="IPR011057">
    <property type="entry name" value="Mss4-like_sf"/>
</dbReference>
<evidence type="ECO:0000256" key="1">
    <source>
        <dbReference type="ARBA" id="ARBA00005495"/>
    </source>
</evidence>
<keyword evidence="2" id="KW-0479">Metal-binding</keyword>
<proteinExistence type="inferred from homology"/>
<evidence type="ECO:0000313" key="6">
    <source>
        <dbReference type="Proteomes" id="UP000667802"/>
    </source>
</evidence>
<comment type="similarity">
    <text evidence="1">Belongs to the Gfa family.</text>
</comment>
<accession>A0AAP5MCV9</accession>
<organism evidence="5 6">
    <name type="scientific">Aetokthonos hydrillicola Thurmond2011</name>
    <dbReference type="NCBI Taxonomy" id="2712845"/>
    <lineage>
        <taxon>Bacteria</taxon>
        <taxon>Bacillati</taxon>
        <taxon>Cyanobacteriota</taxon>
        <taxon>Cyanophyceae</taxon>
        <taxon>Nostocales</taxon>
        <taxon>Hapalosiphonaceae</taxon>
        <taxon>Aetokthonos</taxon>
    </lineage>
</organism>
<evidence type="ECO:0000313" key="5">
    <source>
        <dbReference type="EMBL" id="MDR9898549.1"/>
    </source>
</evidence>
<evidence type="ECO:0000256" key="2">
    <source>
        <dbReference type="ARBA" id="ARBA00022723"/>
    </source>
</evidence>
<gene>
    <name evidence="5" type="ORF">G7B40_028920</name>
</gene>
<comment type="caution">
    <text evidence="5">The sequence shown here is derived from an EMBL/GenBank/DDBJ whole genome shotgun (WGS) entry which is preliminary data.</text>
</comment>
<dbReference type="AlphaFoldDB" id="A0AAP5MCV9"/>
<dbReference type="Gene3D" id="2.170.150.70">
    <property type="match status" value="1"/>
</dbReference>
<dbReference type="PANTHER" id="PTHR28620">
    <property type="entry name" value="CENTROMERE PROTEIN V"/>
    <property type="match status" value="1"/>
</dbReference>
<dbReference type="InterPro" id="IPR052355">
    <property type="entry name" value="CENP-V-like"/>
</dbReference>
<dbReference type="GO" id="GO:0016846">
    <property type="term" value="F:carbon-sulfur lyase activity"/>
    <property type="evidence" value="ECO:0007669"/>
    <property type="project" value="InterPro"/>
</dbReference>
<dbReference type="GO" id="GO:0046872">
    <property type="term" value="F:metal ion binding"/>
    <property type="evidence" value="ECO:0007669"/>
    <property type="project" value="UniProtKB-KW"/>
</dbReference>